<evidence type="ECO:0000313" key="2">
    <source>
        <dbReference type="EMBL" id="GLC83582.1"/>
    </source>
</evidence>
<protein>
    <submittedName>
        <fullName evidence="2">Uncharacterized protein</fullName>
    </submittedName>
</protein>
<keyword evidence="3" id="KW-1185">Reference proteome</keyword>
<accession>A0ABQ5ND66</accession>
<dbReference type="Proteomes" id="UP001165068">
    <property type="component" value="Unassembled WGS sequence"/>
</dbReference>
<evidence type="ECO:0000256" key="1">
    <source>
        <dbReference type="SAM" id="MobiDB-lite"/>
    </source>
</evidence>
<feature type="region of interest" description="Disordered" evidence="1">
    <location>
        <begin position="1"/>
        <end position="30"/>
    </location>
</feature>
<sequence>MDADMVSSSGLVSATGLGTSRLHDGEPIELGPVVATKEKTLVKHG</sequence>
<organism evidence="2 3">
    <name type="scientific">Microbacterium arabinogalactanolyticum</name>
    <dbReference type="NCBI Taxonomy" id="69365"/>
    <lineage>
        <taxon>Bacteria</taxon>
        <taxon>Bacillati</taxon>
        <taxon>Actinomycetota</taxon>
        <taxon>Actinomycetes</taxon>
        <taxon>Micrococcales</taxon>
        <taxon>Microbacteriaceae</taxon>
        <taxon>Microbacterium</taxon>
    </lineage>
</organism>
<reference evidence="2" key="1">
    <citation type="submission" date="2022-08" db="EMBL/GenBank/DDBJ databases">
        <title>Draft genome sequence of Microbacterium arabinogalactanolyticum JCM 9171.</title>
        <authorList>
            <person name="Fujita K."/>
            <person name="Ishiwata A."/>
            <person name="Fushinobu S."/>
        </authorList>
    </citation>
    <scope>NUCLEOTIDE SEQUENCE</scope>
    <source>
        <strain evidence="2">JCM 9171</strain>
    </source>
</reference>
<name>A0ABQ5ND66_9MICO</name>
<feature type="compositionally biased region" description="Polar residues" evidence="1">
    <location>
        <begin position="1"/>
        <end position="18"/>
    </location>
</feature>
<gene>
    <name evidence="2" type="ORF">MIAR_01700</name>
</gene>
<evidence type="ECO:0000313" key="3">
    <source>
        <dbReference type="Proteomes" id="UP001165068"/>
    </source>
</evidence>
<proteinExistence type="predicted"/>
<dbReference type="EMBL" id="BRZC01000002">
    <property type="protein sequence ID" value="GLC83582.1"/>
    <property type="molecule type" value="Genomic_DNA"/>
</dbReference>
<comment type="caution">
    <text evidence="2">The sequence shown here is derived from an EMBL/GenBank/DDBJ whole genome shotgun (WGS) entry which is preliminary data.</text>
</comment>